<comment type="caution">
    <text evidence="1">The sequence shown here is derived from an EMBL/GenBank/DDBJ whole genome shotgun (WGS) entry which is preliminary data.</text>
</comment>
<name>A0A4Z2GX73_9TELE</name>
<dbReference type="EMBL" id="SRLO01000390">
    <property type="protein sequence ID" value="TNN58049.1"/>
    <property type="molecule type" value="Genomic_DNA"/>
</dbReference>
<evidence type="ECO:0000313" key="2">
    <source>
        <dbReference type="Proteomes" id="UP000314294"/>
    </source>
</evidence>
<proteinExistence type="predicted"/>
<dbReference type="AlphaFoldDB" id="A0A4Z2GX73"/>
<accession>A0A4Z2GX73</accession>
<sequence>MVVETRATQGAGLSIESNLGFSDMWTEGARDQTFVEKTTLSTHSPSCATLCQEGQTQDVKQLKGAKTDAKSRSLFAQ</sequence>
<gene>
    <name evidence="1" type="ORF">EYF80_031721</name>
</gene>
<organism evidence="1 2">
    <name type="scientific">Liparis tanakae</name>
    <name type="common">Tanaka's snailfish</name>
    <dbReference type="NCBI Taxonomy" id="230148"/>
    <lineage>
        <taxon>Eukaryota</taxon>
        <taxon>Metazoa</taxon>
        <taxon>Chordata</taxon>
        <taxon>Craniata</taxon>
        <taxon>Vertebrata</taxon>
        <taxon>Euteleostomi</taxon>
        <taxon>Actinopterygii</taxon>
        <taxon>Neopterygii</taxon>
        <taxon>Teleostei</taxon>
        <taxon>Neoteleostei</taxon>
        <taxon>Acanthomorphata</taxon>
        <taxon>Eupercaria</taxon>
        <taxon>Perciformes</taxon>
        <taxon>Cottioidei</taxon>
        <taxon>Cottales</taxon>
        <taxon>Liparidae</taxon>
        <taxon>Liparis</taxon>
    </lineage>
</organism>
<protein>
    <submittedName>
        <fullName evidence="1">Uncharacterized protein</fullName>
    </submittedName>
</protein>
<reference evidence="1 2" key="1">
    <citation type="submission" date="2019-03" db="EMBL/GenBank/DDBJ databases">
        <title>First draft genome of Liparis tanakae, snailfish: a comprehensive survey of snailfish specific genes.</title>
        <authorList>
            <person name="Kim W."/>
            <person name="Song I."/>
            <person name="Jeong J.-H."/>
            <person name="Kim D."/>
            <person name="Kim S."/>
            <person name="Ryu S."/>
            <person name="Song J.Y."/>
            <person name="Lee S.K."/>
        </authorList>
    </citation>
    <scope>NUCLEOTIDE SEQUENCE [LARGE SCALE GENOMIC DNA]</scope>
    <source>
        <tissue evidence="1">Muscle</tissue>
    </source>
</reference>
<evidence type="ECO:0000313" key="1">
    <source>
        <dbReference type="EMBL" id="TNN58049.1"/>
    </source>
</evidence>
<dbReference type="Proteomes" id="UP000314294">
    <property type="component" value="Unassembled WGS sequence"/>
</dbReference>
<keyword evidence="2" id="KW-1185">Reference proteome</keyword>